<feature type="compositionally biased region" description="Basic and acidic residues" evidence="1">
    <location>
        <begin position="9"/>
        <end position="18"/>
    </location>
</feature>
<dbReference type="Pfam" id="PF01369">
    <property type="entry name" value="Sec7"/>
    <property type="match status" value="1"/>
</dbReference>
<name>A0A0D7BRG1_9AGAR</name>
<dbReference type="OrthoDB" id="430364at2759"/>
<reference evidence="4 5" key="1">
    <citation type="journal article" date="2015" name="Fungal Genet. Biol.">
        <title>Evolution of novel wood decay mechanisms in Agaricales revealed by the genome sequences of Fistulina hepatica and Cylindrobasidium torrendii.</title>
        <authorList>
            <person name="Floudas D."/>
            <person name="Held B.W."/>
            <person name="Riley R."/>
            <person name="Nagy L.G."/>
            <person name="Koehler G."/>
            <person name="Ransdell A.S."/>
            <person name="Younus H."/>
            <person name="Chow J."/>
            <person name="Chiniquy J."/>
            <person name="Lipzen A."/>
            <person name="Tritt A."/>
            <person name="Sun H."/>
            <person name="Haridas S."/>
            <person name="LaButti K."/>
            <person name="Ohm R.A."/>
            <person name="Kues U."/>
            <person name="Blanchette R.A."/>
            <person name="Grigoriev I.V."/>
            <person name="Minto R.E."/>
            <person name="Hibbett D.S."/>
        </authorList>
    </citation>
    <scope>NUCLEOTIDE SEQUENCE [LARGE SCALE GENOMIC DNA]</scope>
    <source>
        <strain evidence="4 5">FP15055 ss-10</strain>
    </source>
</reference>
<dbReference type="AlphaFoldDB" id="A0A0D7BRG1"/>
<feature type="region of interest" description="Disordered" evidence="1">
    <location>
        <begin position="423"/>
        <end position="457"/>
    </location>
</feature>
<feature type="region of interest" description="Disordered" evidence="1">
    <location>
        <begin position="178"/>
        <end position="408"/>
    </location>
</feature>
<dbReference type="InterPro" id="IPR041681">
    <property type="entry name" value="PH_9"/>
</dbReference>
<dbReference type="Gene3D" id="2.30.29.30">
    <property type="entry name" value="Pleckstrin-homology domain (PH domain)/Phosphotyrosine-binding domain (PTB)"/>
    <property type="match status" value="1"/>
</dbReference>
<evidence type="ECO:0000313" key="4">
    <source>
        <dbReference type="EMBL" id="KIY72739.1"/>
    </source>
</evidence>
<accession>A0A0D7BRG1</accession>
<evidence type="ECO:0000313" key="5">
    <source>
        <dbReference type="Proteomes" id="UP000054007"/>
    </source>
</evidence>
<feature type="compositionally biased region" description="Basic and acidic residues" evidence="1">
    <location>
        <begin position="206"/>
        <end position="216"/>
    </location>
</feature>
<dbReference type="Gene3D" id="1.10.1000.11">
    <property type="entry name" value="Arf Nucleotide-binding Site Opener,domain 2"/>
    <property type="match status" value="1"/>
</dbReference>
<feature type="compositionally biased region" description="Low complexity" evidence="1">
    <location>
        <begin position="767"/>
        <end position="776"/>
    </location>
</feature>
<sequence length="1242" mass="136177">MSRRLTTLFKRDSLDEQRTPPPPYEGENASQPSLLFSERTTTTEVVTTTTRTTTTHLFSIPLWRKRVTSLNVNHPTSPISTHNMGSRRNSCTRTNKDLPATPPMEQRDGASSYMPRPSITLNESPPTARVKTTPDVPRPQSSTATLAHAALGLGLPYGLGSTSSPPPSTSQISTVMFSEPEAQSSPTPRRIKSFSKLRVLSGNADPTDRPQTEERKRTRGQSLNAATLMGAGSPDAKGKAKAMEETPTKAVTRRSSFWTRKRPSLIETDIPPPLPPQTPAQAPTPSPNSLYAPLPSLDPGSPFLVGIPSSRATSPKPASNSHSRGLSRSHSERSLRHPKSHESLVPPMPRQRPRRPATADPRPQTLFAEAPLTTIVSGKTSHSPSPGPSPVERAPVLQRPRSATNPPLLRRLSLFTGSSSILATPSLTTSPVPSQHASPRVSLSKPVVIPKPGPEETPERYIDRLKEVVGKGDIGGILSTSGDQFYARALRIYMGQFDFKSDPLDVALRRFLMDVGLPRETQQIDRVMEAFAARYVSFHSTLFTSDDHPYVIAFSLIMLHTDAFNKSNKRKMTKADYIKNTRLPGVPSEVLDCFYDNIVFAPFIFVEDPTEIPTNTNAQTAQGGMVFGRGNKVDLYYLISQNMLDSLRVDVESMIPLANPYTWQADGWDDARLQESFAKPTLVPLMADNTAYTSPPVFSMALPNPSITPTPTTTEVWTVRATLSGRLTRKDEISAGGKRPMSRKWRPYSVLLTPSYLLFSRDVTWSSGAASSRSSGVDGQPSPAGTFRADDVVSMRDVVAIADASYSKHRHVFRLVLTDGTQYLLQGQSDEDINQWIAHINYASAFKSVGVRMRPLGLSGKDSELTGVAAATSHLHDLQTNNQSTPVRMWGTSSVDLALGTQASSSEGDSGSSSIRPSALRKFTAEDPPTAPEIDGADQFKATFDQVKADLAAGRWGKDELAPPLDFDSQLSSFTDTASSGSFSESTRPSRGYLVQSKIHDLDSRISTIQTELDKDLRFIRNIAVLTPFQRQTRDRLTVAVQNVSKRVLQARLDIVRLSCYRTILARDLAGEGRDWNRTRQIALRAATEKLQSQLSRENGLAAPRASSHRASLSVEAEALPRSSSSSHPDSVDSFHSALDFEESGETSFMSSDIFDSPGLLADTSRTSYPFGETAETSRESGVSPRSSEEMQRHEKFYTAQETAEEAEEWNKTRCAQRVSLVRLPSTLGLQMRYARASVVEA</sequence>
<dbReference type="PROSITE" id="PS50003">
    <property type="entry name" value="PH_DOMAIN"/>
    <property type="match status" value="1"/>
</dbReference>
<dbReference type="SMART" id="SM00222">
    <property type="entry name" value="Sec7"/>
    <property type="match status" value="1"/>
</dbReference>
<feature type="compositionally biased region" description="Basic and acidic residues" evidence="1">
    <location>
        <begin position="236"/>
        <end position="247"/>
    </location>
</feature>
<dbReference type="SUPFAM" id="SSF48425">
    <property type="entry name" value="Sec7 domain"/>
    <property type="match status" value="1"/>
</dbReference>
<feature type="compositionally biased region" description="Polar residues" evidence="1">
    <location>
        <begin position="374"/>
        <end position="384"/>
    </location>
</feature>
<feature type="compositionally biased region" description="Low complexity" evidence="1">
    <location>
        <begin position="319"/>
        <end position="328"/>
    </location>
</feature>
<feature type="domain" description="SEC7" evidence="3">
    <location>
        <begin position="433"/>
        <end position="601"/>
    </location>
</feature>
<evidence type="ECO:0000256" key="1">
    <source>
        <dbReference type="SAM" id="MobiDB-lite"/>
    </source>
</evidence>
<dbReference type="InterPro" id="IPR023394">
    <property type="entry name" value="Sec7_C_sf"/>
</dbReference>
<dbReference type="STRING" id="1314674.A0A0D7BRG1"/>
<feature type="compositionally biased region" description="Pro residues" evidence="1">
    <location>
        <begin position="270"/>
        <end position="286"/>
    </location>
</feature>
<dbReference type="SUPFAM" id="SSF50729">
    <property type="entry name" value="PH domain-like"/>
    <property type="match status" value="1"/>
</dbReference>
<feature type="domain" description="PH" evidence="2">
    <location>
        <begin position="720"/>
        <end position="845"/>
    </location>
</feature>
<proteinExistence type="predicted"/>
<dbReference type="Pfam" id="PF15410">
    <property type="entry name" value="PH_9"/>
    <property type="match status" value="1"/>
</dbReference>
<dbReference type="InterPro" id="IPR001849">
    <property type="entry name" value="PH_domain"/>
</dbReference>
<dbReference type="PROSITE" id="PS50190">
    <property type="entry name" value="SEC7"/>
    <property type="match status" value="1"/>
</dbReference>
<feature type="region of interest" description="Disordered" evidence="1">
    <location>
        <begin position="1"/>
        <end position="35"/>
    </location>
</feature>
<dbReference type="SMART" id="SM00233">
    <property type="entry name" value="PH"/>
    <property type="match status" value="1"/>
</dbReference>
<feature type="compositionally biased region" description="Polar residues" evidence="1">
    <location>
        <begin position="178"/>
        <end position="187"/>
    </location>
</feature>
<protein>
    <recommendedName>
        <fullName evidence="6">SEC7 domain-containing protein</fullName>
    </recommendedName>
</protein>
<dbReference type="PANTHER" id="PTHR10663">
    <property type="entry name" value="GUANYL-NUCLEOTIDE EXCHANGE FACTOR"/>
    <property type="match status" value="1"/>
</dbReference>
<dbReference type="InterPro" id="IPR011993">
    <property type="entry name" value="PH-like_dom_sf"/>
</dbReference>
<dbReference type="GO" id="GO:0005085">
    <property type="term" value="F:guanyl-nucleotide exchange factor activity"/>
    <property type="evidence" value="ECO:0007669"/>
    <property type="project" value="InterPro"/>
</dbReference>
<feature type="compositionally biased region" description="Polar residues" evidence="1">
    <location>
        <begin position="74"/>
        <end position="93"/>
    </location>
</feature>
<feature type="region of interest" description="Disordered" evidence="1">
    <location>
        <begin position="1095"/>
        <end position="1134"/>
    </location>
</feature>
<feature type="region of interest" description="Disordered" evidence="1">
    <location>
        <begin position="74"/>
        <end position="142"/>
    </location>
</feature>
<keyword evidence="5" id="KW-1185">Reference proteome</keyword>
<dbReference type="Proteomes" id="UP000054007">
    <property type="component" value="Unassembled WGS sequence"/>
</dbReference>
<dbReference type="InterPro" id="IPR000904">
    <property type="entry name" value="Sec7_dom"/>
</dbReference>
<evidence type="ECO:0000259" key="3">
    <source>
        <dbReference type="PROSITE" id="PS50190"/>
    </source>
</evidence>
<dbReference type="EMBL" id="KN880440">
    <property type="protein sequence ID" value="KIY72739.1"/>
    <property type="molecule type" value="Genomic_DNA"/>
</dbReference>
<dbReference type="InterPro" id="IPR035999">
    <property type="entry name" value="Sec7_dom_sf"/>
</dbReference>
<gene>
    <name evidence="4" type="ORF">CYLTODRAFT_387940</name>
</gene>
<evidence type="ECO:0000259" key="2">
    <source>
        <dbReference type="PROSITE" id="PS50003"/>
    </source>
</evidence>
<feature type="compositionally biased region" description="Polar residues" evidence="1">
    <location>
        <begin position="423"/>
        <end position="437"/>
    </location>
</feature>
<evidence type="ECO:0008006" key="6">
    <source>
        <dbReference type="Google" id="ProtNLM"/>
    </source>
</evidence>
<feature type="region of interest" description="Disordered" evidence="1">
    <location>
        <begin position="767"/>
        <end position="788"/>
    </location>
</feature>
<dbReference type="GO" id="GO:0032012">
    <property type="term" value="P:regulation of ARF protein signal transduction"/>
    <property type="evidence" value="ECO:0007669"/>
    <property type="project" value="InterPro"/>
</dbReference>
<organism evidence="4 5">
    <name type="scientific">Cylindrobasidium torrendii FP15055 ss-10</name>
    <dbReference type="NCBI Taxonomy" id="1314674"/>
    <lineage>
        <taxon>Eukaryota</taxon>
        <taxon>Fungi</taxon>
        <taxon>Dikarya</taxon>
        <taxon>Basidiomycota</taxon>
        <taxon>Agaricomycotina</taxon>
        <taxon>Agaricomycetes</taxon>
        <taxon>Agaricomycetidae</taxon>
        <taxon>Agaricales</taxon>
        <taxon>Marasmiineae</taxon>
        <taxon>Physalacriaceae</taxon>
        <taxon>Cylindrobasidium</taxon>
    </lineage>
</organism>
<feature type="region of interest" description="Disordered" evidence="1">
    <location>
        <begin position="1169"/>
        <end position="1194"/>
    </location>
</feature>
<feature type="compositionally biased region" description="Low complexity" evidence="1">
    <location>
        <begin position="1123"/>
        <end position="1134"/>
    </location>
</feature>
<dbReference type="PANTHER" id="PTHR10663:SF405">
    <property type="entry name" value="ARF GUANINE NUCLEOTIDE EXCHANGE FACTOR SYT1"/>
    <property type="match status" value="1"/>
</dbReference>
<feature type="compositionally biased region" description="Low complexity" evidence="1">
    <location>
        <begin position="356"/>
        <end position="365"/>
    </location>
</feature>